<dbReference type="STRING" id="869210.Marky_2015"/>
<comment type="similarity">
    <text evidence="1 18">Belongs to the class-I pyridine nucleotide-disulfide oxidoreductase family.</text>
</comment>
<evidence type="ECO:0000313" key="22">
    <source>
        <dbReference type="Proteomes" id="UP000007030"/>
    </source>
</evidence>
<dbReference type="InterPro" id="IPR036188">
    <property type="entry name" value="FAD/NAD-bd_sf"/>
</dbReference>
<dbReference type="GO" id="GO:0050660">
    <property type="term" value="F:flavin adenine dinucleotide binding"/>
    <property type="evidence" value="ECO:0007669"/>
    <property type="project" value="InterPro"/>
</dbReference>
<keyword evidence="16" id="KW-0547">Nucleotide-binding</keyword>
<evidence type="ECO:0000256" key="1">
    <source>
        <dbReference type="ARBA" id="ARBA00007532"/>
    </source>
</evidence>
<dbReference type="AlphaFoldDB" id="F2NN04"/>
<dbReference type="InterPro" id="IPR023753">
    <property type="entry name" value="FAD/NAD-binding_dom"/>
</dbReference>
<protein>
    <recommendedName>
        <fullName evidence="4">Mercuric reductase</fullName>
        <ecNumber evidence="3">1.16.1.1</ecNumber>
    </recommendedName>
    <alternativeName>
        <fullName evidence="14">Hg(II) reductase</fullName>
    </alternativeName>
</protein>
<dbReference type="eggNOG" id="COG1249">
    <property type="taxonomic scope" value="Bacteria"/>
</dbReference>
<dbReference type="EC" id="1.16.1.1" evidence="3"/>
<evidence type="ECO:0000259" key="19">
    <source>
        <dbReference type="Pfam" id="PF02852"/>
    </source>
</evidence>
<evidence type="ECO:0000256" key="8">
    <source>
        <dbReference type="ARBA" id="ARBA00022827"/>
    </source>
</evidence>
<dbReference type="Pfam" id="PF02852">
    <property type="entry name" value="Pyr_redox_dim"/>
    <property type="match status" value="1"/>
</dbReference>
<dbReference type="PANTHER" id="PTHR43014">
    <property type="entry name" value="MERCURIC REDUCTASE"/>
    <property type="match status" value="1"/>
</dbReference>
<dbReference type="SUPFAM" id="SSF51905">
    <property type="entry name" value="FAD/NAD(P)-binding domain"/>
    <property type="match status" value="1"/>
</dbReference>
<evidence type="ECO:0000256" key="18">
    <source>
        <dbReference type="RuleBase" id="RU003691"/>
    </source>
</evidence>
<dbReference type="FunFam" id="3.30.390.30:FF:000001">
    <property type="entry name" value="Dihydrolipoyl dehydrogenase"/>
    <property type="match status" value="1"/>
</dbReference>
<evidence type="ECO:0000256" key="15">
    <source>
        <dbReference type="ARBA" id="ARBA00048984"/>
    </source>
</evidence>
<evidence type="ECO:0000256" key="13">
    <source>
        <dbReference type="ARBA" id="ARBA00023284"/>
    </source>
</evidence>
<feature type="domain" description="Pyridine nucleotide-disulphide oxidoreductase dimerisation" evidence="19">
    <location>
        <begin position="334"/>
        <end position="439"/>
    </location>
</feature>
<keyword evidence="7" id="KW-0479">Metal-binding</keyword>
<dbReference type="InterPro" id="IPR021179">
    <property type="entry name" value="Mercury_reductase_MerA"/>
</dbReference>
<dbReference type="Gene3D" id="3.50.50.60">
    <property type="entry name" value="FAD/NAD(P)-binding domain"/>
    <property type="match status" value="2"/>
</dbReference>
<dbReference type="GO" id="GO:0050661">
    <property type="term" value="F:NADP binding"/>
    <property type="evidence" value="ECO:0007669"/>
    <property type="project" value="InterPro"/>
</dbReference>
<feature type="binding site" evidence="16">
    <location>
        <position position="49"/>
    </location>
    <ligand>
        <name>FAD</name>
        <dbReference type="ChEBI" id="CHEBI:57692"/>
    </ligand>
</feature>
<evidence type="ECO:0000256" key="16">
    <source>
        <dbReference type="PIRSR" id="PIRSR000350-3"/>
    </source>
</evidence>
<keyword evidence="9" id="KW-0521">NADP</keyword>
<dbReference type="GO" id="GO:0016668">
    <property type="term" value="F:oxidoreductase activity, acting on a sulfur group of donors, NAD(P) as acceptor"/>
    <property type="evidence" value="ECO:0007669"/>
    <property type="project" value="InterPro"/>
</dbReference>
<evidence type="ECO:0000256" key="11">
    <source>
        <dbReference type="ARBA" id="ARBA00023002"/>
    </source>
</evidence>
<reference evidence="21 22" key="1">
    <citation type="journal article" date="2012" name="Stand. Genomic Sci.">
        <title>Complete genome sequence of the aerobic, heterotroph Marinithermus hydrothermalis type strain (T1(T)) from a deep-sea hydrothermal vent chimney.</title>
        <authorList>
            <person name="Copeland A."/>
            <person name="Gu W."/>
            <person name="Yasawong M."/>
            <person name="Lapidus A."/>
            <person name="Lucas S."/>
            <person name="Deshpande S."/>
            <person name="Pagani I."/>
            <person name="Tapia R."/>
            <person name="Cheng J.F."/>
            <person name="Goodwin L.A."/>
            <person name="Pitluck S."/>
            <person name="Liolios K."/>
            <person name="Ivanova N."/>
            <person name="Mavromatis K."/>
            <person name="Mikhailova N."/>
            <person name="Pati A."/>
            <person name="Chen A."/>
            <person name="Palaniappan K."/>
            <person name="Land M."/>
            <person name="Pan C."/>
            <person name="Brambilla E.M."/>
            <person name="Rohde M."/>
            <person name="Tindall B.J."/>
            <person name="Sikorski J."/>
            <person name="Goker M."/>
            <person name="Detter J.C."/>
            <person name="Bristow J."/>
            <person name="Eisen J.A."/>
            <person name="Markowitz V."/>
            <person name="Hugenholtz P."/>
            <person name="Kyrpides N.C."/>
            <person name="Klenk H.P."/>
            <person name="Woyke T."/>
        </authorList>
    </citation>
    <scope>NUCLEOTIDE SEQUENCE [LARGE SCALE GENOMIC DNA]</scope>
    <source>
        <strain evidence="22">DSM 14884 / JCM 11576 / T1</strain>
    </source>
</reference>
<dbReference type="HOGENOM" id="CLU_016755_1_2_0"/>
<dbReference type="OrthoDB" id="9800167at2"/>
<dbReference type="InterPro" id="IPR001100">
    <property type="entry name" value="Pyr_nuc-diS_OxRdtase"/>
</dbReference>
<dbReference type="Gene3D" id="3.30.390.30">
    <property type="match status" value="1"/>
</dbReference>
<dbReference type="GO" id="GO:0016152">
    <property type="term" value="F:mercury (II) reductase (NADP+) activity"/>
    <property type="evidence" value="ECO:0007669"/>
    <property type="project" value="UniProtKB-EC"/>
</dbReference>
<keyword evidence="22" id="KW-1185">Reference proteome</keyword>
<proteinExistence type="inferred from homology"/>
<gene>
    <name evidence="21" type="ordered locus">Marky_2015</name>
</gene>
<dbReference type="GO" id="GO:0045340">
    <property type="term" value="F:mercury ion binding"/>
    <property type="evidence" value="ECO:0007669"/>
    <property type="project" value="InterPro"/>
</dbReference>
<dbReference type="PRINTS" id="PR00368">
    <property type="entry name" value="FADPNR"/>
</dbReference>
<evidence type="ECO:0000256" key="3">
    <source>
        <dbReference type="ARBA" id="ARBA00012661"/>
    </source>
</evidence>
<dbReference type="NCBIfam" id="TIGR02053">
    <property type="entry name" value="MerA"/>
    <property type="match status" value="1"/>
</dbReference>
<keyword evidence="10" id="KW-0476">Mercury</keyword>
<evidence type="ECO:0000256" key="9">
    <source>
        <dbReference type="ARBA" id="ARBA00022857"/>
    </source>
</evidence>
<dbReference type="RefSeq" id="WP_013704788.1">
    <property type="nucleotide sequence ID" value="NC_015387.1"/>
</dbReference>
<evidence type="ECO:0000256" key="7">
    <source>
        <dbReference type="ARBA" id="ARBA00022723"/>
    </source>
</evidence>
<dbReference type="InterPro" id="IPR016156">
    <property type="entry name" value="FAD/NAD-linked_Rdtase_dimer_sf"/>
</dbReference>
<keyword evidence="6 18" id="KW-0285">Flavoprotein</keyword>
<dbReference type="GO" id="GO:0003955">
    <property type="term" value="F:NAD(P)H dehydrogenase (quinone) activity"/>
    <property type="evidence" value="ECO:0007669"/>
    <property type="project" value="TreeGrafter"/>
</dbReference>
<evidence type="ECO:0000256" key="17">
    <source>
        <dbReference type="PIRSR" id="PIRSR000350-4"/>
    </source>
</evidence>
<dbReference type="PIRSF" id="PIRSF000350">
    <property type="entry name" value="Mercury_reductase_MerA"/>
    <property type="match status" value="1"/>
</dbReference>
<dbReference type="InterPro" id="IPR012999">
    <property type="entry name" value="Pyr_OxRdtase_I_AS"/>
</dbReference>
<dbReference type="GO" id="GO:0050787">
    <property type="term" value="P:detoxification of mercury ion"/>
    <property type="evidence" value="ECO:0007669"/>
    <property type="project" value="InterPro"/>
</dbReference>
<sequence>MAYDLIVIGSGSAGMGAALEAKERGARVLVVEAGTIGGTCVNVGCVPSKTLLRAAEAYHKATHSPFAGVRPKGAALDFAEVLRQKDALIQTLRQEKYADVLEAAGVPLLQGTARFLDAERLSVGDQVLTAGAYVLATGATPTLPPIPGLAEARPWTYIEALSPEALPESLVVIGGGPIGLELAQAYARFGTRVTVLEALPYLLPAEDPELTTALRGYLTAEGLEIHTNAQVTRVERDGAYRVHTPNGVYTAERLLVATGRRARTQGLGLEAAGVEVGRAGEVRVDAHLRSTNPRIFAAGDVAGLPQFVYVGAQSGRVAARNALGEETPLDLTAVPRVTFTDPALAAVGLTEEAARQAHGEVRAARLPLEAVPKALAAADTRGLIKLVVDAQGTVLGVHVLAPEAGEVLQEGILAVKHALHYRDLIDTFHPYLTLAEGLRLVAQALDTDVHKLSCCA</sequence>
<dbReference type="SUPFAM" id="SSF55424">
    <property type="entry name" value="FAD/NAD-linked reductases, dimerisation (C-terminal) domain"/>
    <property type="match status" value="1"/>
</dbReference>
<dbReference type="PRINTS" id="PR00411">
    <property type="entry name" value="PNDRDTASEI"/>
</dbReference>
<evidence type="ECO:0000256" key="12">
    <source>
        <dbReference type="ARBA" id="ARBA00023157"/>
    </source>
</evidence>
<keyword evidence="5" id="KW-0475">Mercuric resistance</keyword>
<organism evidence="21 22">
    <name type="scientific">Marinithermus hydrothermalis (strain DSM 14884 / JCM 11576 / T1)</name>
    <dbReference type="NCBI Taxonomy" id="869210"/>
    <lineage>
        <taxon>Bacteria</taxon>
        <taxon>Thermotogati</taxon>
        <taxon>Deinococcota</taxon>
        <taxon>Deinococci</taxon>
        <taxon>Thermales</taxon>
        <taxon>Thermaceae</taxon>
        <taxon>Marinithermus</taxon>
    </lineage>
</organism>
<feature type="binding site" evidence="16">
    <location>
        <position position="259"/>
    </location>
    <ligand>
        <name>NAD(+)</name>
        <dbReference type="ChEBI" id="CHEBI:57540"/>
    </ligand>
</feature>
<dbReference type="InterPro" id="IPR004099">
    <property type="entry name" value="Pyr_nucl-diS_OxRdtase_dimer"/>
</dbReference>
<dbReference type="EMBL" id="CP002630">
    <property type="protein sequence ID" value="AEB12743.1"/>
    <property type="molecule type" value="Genomic_DNA"/>
</dbReference>
<comment type="catalytic activity">
    <reaction evidence="15">
        <text>Hg + NADP(+) + H(+) = Hg(2+) + NADPH</text>
        <dbReference type="Rhea" id="RHEA:23856"/>
        <dbReference type="ChEBI" id="CHEBI:15378"/>
        <dbReference type="ChEBI" id="CHEBI:16170"/>
        <dbReference type="ChEBI" id="CHEBI:16793"/>
        <dbReference type="ChEBI" id="CHEBI:57783"/>
        <dbReference type="ChEBI" id="CHEBI:58349"/>
        <dbReference type="EC" id="1.16.1.1"/>
    </reaction>
</comment>
<dbReference type="Proteomes" id="UP000007030">
    <property type="component" value="Chromosome"/>
</dbReference>
<evidence type="ECO:0000256" key="6">
    <source>
        <dbReference type="ARBA" id="ARBA00022630"/>
    </source>
</evidence>
<keyword evidence="8 16" id="KW-0274">FAD</keyword>
<accession>F2NN04</accession>
<dbReference type="PANTHER" id="PTHR43014:SF4">
    <property type="entry name" value="PYRIDINE NUCLEOTIDE-DISULFIDE OXIDOREDUCTASE RCLA-RELATED"/>
    <property type="match status" value="1"/>
</dbReference>
<feature type="binding site" evidence="16">
    <location>
        <begin position="174"/>
        <end position="181"/>
    </location>
    <ligand>
        <name>NAD(+)</name>
        <dbReference type="ChEBI" id="CHEBI:57540"/>
    </ligand>
</feature>
<dbReference type="PROSITE" id="PS00076">
    <property type="entry name" value="PYRIDINE_REDOX_1"/>
    <property type="match status" value="1"/>
</dbReference>
<evidence type="ECO:0000256" key="4">
    <source>
        <dbReference type="ARBA" id="ARBA00014791"/>
    </source>
</evidence>
<feature type="disulfide bond" description="Redox-active" evidence="17">
    <location>
        <begin position="40"/>
        <end position="45"/>
    </location>
</feature>
<feature type="binding site" evidence="16">
    <location>
        <position position="300"/>
    </location>
    <ligand>
        <name>FAD</name>
        <dbReference type="ChEBI" id="CHEBI:57692"/>
    </ligand>
</feature>
<feature type="binding site" evidence="16">
    <location>
        <position position="197"/>
    </location>
    <ligand>
        <name>NAD(+)</name>
        <dbReference type="ChEBI" id="CHEBI:57540"/>
    </ligand>
</feature>
<evidence type="ECO:0000256" key="10">
    <source>
        <dbReference type="ARBA" id="ARBA00022914"/>
    </source>
</evidence>
<evidence type="ECO:0000313" key="21">
    <source>
        <dbReference type="EMBL" id="AEB12743.1"/>
    </source>
</evidence>
<name>F2NN04_MARHT</name>
<evidence type="ECO:0000259" key="20">
    <source>
        <dbReference type="Pfam" id="PF07992"/>
    </source>
</evidence>
<keyword evidence="16" id="KW-0520">NAD</keyword>
<comment type="subunit">
    <text evidence="2">Homodimer.</text>
</comment>
<keyword evidence="13 18" id="KW-0676">Redox-active center</keyword>
<comment type="cofactor">
    <cofactor evidence="16">
        <name>FAD</name>
        <dbReference type="ChEBI" id="CHEBI:57692"/>
    </cofactor>
    <text evidence="16">Binds 1 FAD per subunit.</text>
</comment>
<keyword evidence="11 18" id="KW-0560">Oxidoreductase</keyword>
<dbReference type="KEGG" id="mhd:Marky_2015"/>
<evidence type="ECO:0000256" key="14">
    <source>
        <dbReference type="ARBA" id="ARBA00031725"/>
    </source>
</evidence>
<evidence type="ECO:0000256" key="5">
    <source>
        <dbReference type="ARBA" id="ARBA00022466"/>
    </source>
</evidence>
<feature type="domain" description="FAD/NAD(P)-binding" evidence="20">
    <location>
        <begin position="3"/>
        <end position="315"/>
    </location>
</feature>
<evidence type="ECO:0000256" key="2">
    <source>
        <dbReference type="ARBA" id="ARBA00011738"/>
    </source>
</evidence>
<keyword evidence="12" id="KW-1015">Disulfide bond</keyword>
<dbReference type="Pfam" id="PF07992">
    <property type="entry name" value="Pyr_redox_2"/>
    <property type="match status" value="1"/>
</dbReference>